<feature type="region of interest" description="Disordered" evidence="1">
    <location>
        <begin position="48"/>
        <end position="78"/>
    </location>
</feature>
<reference evidence="2" key="1">
    <citation type="journal article" date="2022" name="bioRxiv">
        <title>Sequencing and chromosome-scale assembly of the giantPleurodeles waltlgenome.</title>
        <authorList>
            <person name="Brown T."/>
            <person name="Elewa A."/>
            <person name="Iarovenko S."/>
            <person name="Subramanian E."/>
            <person name="Araus A.J."/>
            <person name="Petzold A."/>
            <person name="Susuki M."/>
            <person name="Suzuki K.-i.T."/>
            <person name="Hayashi T."/>
            <person name="Toyoda A."/>
            <person name="Oliveira C."/>
            <person name="Osipova E."/>
            <person name="Leigh N.D."/>
            <person name="Simon A."/>
            <person name="Yun M.H."/>
        </authorList>
    </citation>
    <scope>NUCLEOTIDE SEQUENCE</scope>
    <source>
        <strain evidence="2">20211129_DDA</strain>
        <tissue evidence="2">Liver</tissue>
    </source>
</reference>
<keyword evidence="3" id="KW-1185">Reference proteome</keyword>
<sequence>MAAASIRDRRIHHDGRAFRNTELPELLIIPGSGCAAIPGALGHSRAQDFEETVGRERSSKIKLPLRPPSWPRPDKYQC</sequence>
<proteinExistence type="predicted"/>
<evidence type="ECO:0000313" key="2">
    <source>
        <dbReference type="EMBL" id="KAJ1214811.1"/>
    </source>
</evidence>
<gene>
    <name evidence="2" type="ORF">NDU88_002422</name>
</gene>
<accession>A0AAV7WPX5</accession>
<dbReference type="Proteomes" id="UP001066276">
    <property type="component" value="Chromosome 1_1"/>
</dbReference>
<dbReference type="AlphaFoldDB" id="A0AAV7WPX5"/>
<dbReference type="EMBL" id="JANPWB010000001">
    <property type="protein sequence ID" value="KAJ1214811.1"/>
    <property type="molecule type" value="Genomic_DNA"/>
</dbReference>
<evidence type="ECO:0000313" key="3">
    <source>
        <dbReference type="Proteomes" id="UP001066276"/>
    </source>
</evidence>
<organism evidence="2 3">
    <name type="scientific">Pleurodeles waltl</name>
    <name type="common">Iberian ribbed newt</name>
    <dbReference type="NCBI Taxonomy" id="8319"/>
    <lineage>
        <taxon>Eukaryota</taxon>
        <taxon>Metazoa</taxon>
        <taxon>Chordata</taxon>
        <taxon>Craniata</taxon>
        <taxon>Vertebrata</taxon>
        <taxon>Euteleostomi</taxon>
        <taxon>Amphibia</taxon>
        <taxon>Batrachia</taxon>
        <taxon>Caudata</taxon>
        <taxon>Salamandroidea</taxon>
        <taxon>Salamandridae</taxon>
        <taxon>Pleurodelinae</taxon>
        <taxon>Pleurodeles</taxon>
    </lineage>
</organism>
<protein>
    <submittedName>
        <fullName evidence="2">Uncharacterized protein</fullName>
    </submittedName>
</protein>
<comment type="caution">
    <text evidence="2">The sequence shown here is derived from an EMBL/GenBank/DDBJ whole genome shotgun (WGS) entry which is preliminary data.</text>
</comment>
<feature type="compositionally biased region" description="Basic and acidic residues" evidence="1">
    <location>
        <begin position="48"/>
        <end position="59"/>
    </location>
</feature>
<name>A0AAV7WPX5_PLEWA</name>
<evidence type="ECO:0000256" key="1">
    <source>
        <dbReference type="SAM" id="MobiDB-lite"/>
    </source>
</evidence>